<dbReference type="AlphaFoldDB" id="A0A0R2KUZ3"/>
<accession>A0A0R2KUZ3</accession>
<reference evidence="1 4" key="2">
    <citation type="submission" date="2019-07" db="EMBL/GenBank/DDBJ databases">
        <title>Whole genome shotgun sequence of Lactobacillus siliginis NBRC 101315.</title>
        <authorList>
            <person name="Hosoyama A."/>
            <person name="Uohara A."/>
            <person name="Ohji S."/>
            <person name="Ichikawa N."/>
        </authorList>
    </citation>
    <scope>NUCLEOTIDE SEQUENCE [LARGE SCALE GENOMIC DNA]</scope>
    <source>
        <strain evidence="1 4">NBRC 101315</strain>
    </source>
</reference>
<dbReference type="Proteomes" id="UP000051139">
    <property type="component" value="Unassembled WGS sequence"/>
</dbReference>
<evidence type="ECO:0000313" key="1">
    <source>
        <dbReference type="EMBL" id="GEK29551.1"/>
    </source>
</evidence>
<dbReference type="EMBL" id="BJUD01000070">
    <property type="protein sequence ID" value="GEK29551.1"/>
    <property type="molecule type" value="Genomic_DNA"/>
</dbReference>
<dbReference type="Pfam" id="PF07751">
    <property type="entry name" value="Abi_2"/>
    <property type="match status" value="1"/>
</dbReference>
<evidence type="ECO:0000313" key="4">
    <source>
        <dbReference type="Proteomes" id="UP000321429"/>
    </source>
</evidence>
<dbReference type="RefSeq" id="WP_057811740.1">
    <property type="nucleotide sequence ID" value="NZ_BJUD01000070.1"/>
</dbReference>
<proteinExistence type="predicted"/>
<dbReference type="EMBL" id="JQCB01000025">
    <property type="protein sequence ID" value="KRN93400.1"/>
    <property type="molecule type" value="Genomic_DNA"/>
</dbReference>
<sequence>MGIKPSKSRQNLIDNLDCRLLNIPDNKKALQLLTNLNYFQVVNGLENIFLTTVHPKKFNKVSIFDFERLYYDSEKIATEISRALDDFEERLKSSISYHFSQSYCMNINDTMQYTNKNNYRDDAEFDGYPLNSEQYAKIIQTFKATESRNKFLFFQPWFLTNLVQKNDHINQSFYRDIQYTAPNNIMTYQYDSQVAVPLWVAIETLPFGSLIYLCHYIKDDEMSNVLNDFGLTANDRIIFLNVLDVLKELRNHIAHGNLLLRFQTPAYIKFTNDFVNRFELNPKSRGTTGANRRVSYASKIYLYDSLKILHHFDSTKTVVKQFKKMFYHNMKNMKQGEIYNKRILKAIDAPSYRALKNLT</sequence>
<organism evidence="2 3">
    <name type="scientific">Furfurilactobacillus siliginis</name>
    <dbReference type="NCBI Taxonomy" id="348151"/>
    <lineage>
        <taxon>Bacteria</taxon>
        <taxon>Bacillati</taxon>
        <taxon>Bacillota</taxon>
        <taxon>Bacilli</taxon>
        <taxon>Lactobacillales</taxon>
        <taxon>Lactobacillaceae</taxon>
        <taxon>Furfurilactobacillus</taxon>
    </lineage>
</organism>
<comment type="caution">
    <text evidence="2">The sequence shown here is derived from an EMBL/GenBank/DDBJ whole genome shotgun (WGS) entry which is preliminary data.</text>
</comment>
<keyword evidence="3" id="KW-1185">Reference proteome</keyword>
<evidence type="ECO:0000313" key="2">
    <source>
        <dbReference type="EMBL" id="KRN93400.1"/>
    </source>
</evidence>
<protein>
    <submittedName>
        <fullName evidence="2">Abi family protein</fullName>
    </submittedName>
</protein>
<dbReference type="OrthoDB" id="5363652at2"/>
<dbReference type="InterPro" id="IPR011664">
    <property type="entry name" value="Abi_system_AbiD/AbiF-like"/>
</dbReference>
<evidence type="ECO:0000313" key="3">
    <source>
        <dbReference type="Proteomes" id="UP000051139"/>
    </source>
</evidence>
<dbReference type="STRING" id="348151.IV55_GL001044"/>
<reference evidence="2 3" key="1">
    <citation type="journal article" date="2015" name="Genome Announc.">
        <title>Expanding the biotechnology potential of lactobacilli through comparative genomics of 213 strains and associated genera.</title>
        <authorList>
            <person name="Sun Z."/>
            <person name="Harris H.M."/>
            <person name="McCann A."/>
            <person name="Guo C."/>
            <person name="Argimon S."/>
            <person name="Zhang W."/>
            <person name="Yang X."/>
            <person name="Jeffery I.B."/>
            <person name="Cooney J.C."/>
            <person name="Kagawa T.F."/>
            <person name="Liu W."/>
            <person name="Song Y."/>
            <person name="Salvetti E."/>
            <person name="Wrobel A."/>
            <person name="Rasinkangas P."/>
            <person name="Parkhill J."/>
            <person name="Rea M.C."/>
            <person name="O'Sullivan O."/>
            <person name="Ritari J."/>
            <person name="Douillard F.P."/>
            <person name="Paul Ross R."/>
            <person name="Yang R."/>
            <person name="Briner A.E."/>
            <person name="Felis G.E."/>
            <person name="de Vos W.M."/>
            <person name="Barrangou R."/>
            <person name="Klaenhammer T.R."/>
            <person name="Caufield P.W."/>
            <person name="Cui Y."/>
            <person name="Zhang H."/>
            <person name="O'Toole P.W."/>
        </authorList>
    </citation>
    <scope>NUCLEOTIDE SEQUENCE [LARGE SCALE GENOMIC DNA]</scope>
    <source>
        <strain evidence="2 3">DSM 22696</strain>
    </source>
</reference>
<dbReference type="Proteomes" id="UP000321429">
    <property type="component" value="Unassembled WGS sequence"/>
</dbReference>
<gene>
    <name evidence="2" type="ORF">IV55_GL001044</name>
    <name evidence="1" type="ORF">LSI01_18620</name>
</gene>
<dbReference type="PATRIC" id="fig|348151.3.peg.1072"/>
<name>A0A0R2KUZ3_9LACO</name>